<evidence type="ECO:0000313" key="3">
    <source>
        <dbReference type="Proteomes" id="UP000010798"/>
    </source>
</evidence>
<dbReference type="GO" id="GO:0016787">
    <property type="term" value="F:hydrolase activity"/>
    <property type="evidence" value="ECO:0007669"/>
    <property type="project" value="UniProtKB-KW"/>
</dbReference>
<name>L0DAX9_SINAD</name>
<dbReference type="SUPFAM" id="SSF53474">
    <property type="entry name" value="alpha/beta-Hydrolases"/>
    <property type="match status" value="1"/>
</dbReference>
<gene>
    <name evidence="2" type="ordered locus">Sinac_2221</name>
</gene>
<dbReference type="InterPro" id="IPR002925">
    <property type="entry name" value="Dienelactn_hydro"/>
</dbReference>
<dbReference type="Proteomes" id="UP000010798">
    <property type="component" value="Chromosome"/>
</dbReference>
<dbReference type="EMBL" id="CP003364">
    <property type="protein sequence ID" value="AGA26539.1"/>
    <property type="molecule type" value="Genomic_DNA"/>
</dbReference>
<evidence type="ECO:0000259" key="1">
    <source>
        <dbReference type="Pfam" id="PF01738"/>
    </source>
</evidence>
<dbReference type="KEGG" id="saci:Sinac_2221"/>
<dbReference type="HOGENOM" id="CLU_054292_1_0_0"/>
<dbReference type="STRING" id="886293.Sinac_2221"/>
<accession>L0DAX9</accession>
<dbReference type="RefSeq" id="WP_015245695.1">
    <property type="nucleotide sequence ID" value="NC_019892.1"/>
</dbReference>
<feature type="domain" description="Dienelactone hydrolase" evidence="1">
    <location>
        <begin position="87"/>
        <end position="223"/>
    </location>
</feature>
<evidence type="ECO:0000313" key="2">
    <source>
        <dbReference type="EMBL" id="AGA26539.1"/>
    </source>
</evidence>
<dbReference type="Pfam" id="PF01738">
    <property type="entry name" value="DLH"/>
    <property type="match status" value="1"/>
</dbReference>
<dbReference type="PANTHER" id="PTHR47381:SF3">
    <property type="entry name" value="ALPHA_BETA-HYDROLASES SUPERFAMILY PROTEIN"/>
    <property type="match status" value="1"/>
</dbReference>
<keyword evidence="3" id="KW-1185">Reference proteome</keyword>
<dbReference type="InterPro" id="IPR029058">
    <property type="entry name" value="AB_hydrolase_fold"/>
</dbReference>
<dbReference type="OrthoDB" id="8183145at2"/>
<dbReference type="Gene3D" id="3.40.50.1820">
    <property type="entry name" value="alpha/beta hydrolase"/>
    <property type="match status" value="1"/>
</dbReference>
<dbReference type="AlphaFoldDB" id="L0DAX9"/>
<dbReference type="eggNOG" id="COG1073">
    <property type="taxonomic scope" value="Bacteria"/>
</dbReference>
<sequence>MLTHSGYALALVLLAQVAPAEIKTKPLASPSEVRQAFLKQLDRPKVPLEIKIEKEENSQDGLTTERLSFASEKRADGQIERVPVLVVRPPAAKVKGLLPAVIVLHGTGGDKDKMRSWLVELAGRGIMGVAIDARYHGERAGGAVGADAYNKAITRAWRSKPGEPQTHPFYYDTCWDLWRTLDYLESRSDVDPKRLGMIGISMGGIETWLAASVDERVAVAVPAISVQSFRWSLENEQWQGRAKSIGAAHQAAANDLGETAVNARVCRTLWNKVIPGILTTFDCPSMLRLFAGRPLLILNGDRDPNCPIGGARLAFASAEKAYEEAGASDHLRINVAEGVAHAVTPEQHEAALDWFTRWLTPAEPTGK</sequence>
<organism evidence="2 3">
    <name type="scientific">Singulisphaera acidiphila (strain ATCC BAA-1392 / DSM 18658 / VKM B-2454 / MOB10)</name>
    <dbReference type="NCBI Taxonomy" id="886293"/>
    <lineage>
        <taxon>Bacteria</taxon>
        <taxon>Pseudomonadati</taxon>
        <taxon>Planctomycetota</taxon>
        <taxon>Planctomycetia</taxon>
        <taxon>Isosphaerales</taxon>
        <taxon>Isosphaeraceae</taxon>
        <taxon>Singulisphaera</taxon>
    </lineage>
</organism>
<keyword evidence="2" id="KW-0378">Hydrolase</keyword>
<protein>
    <submittedName>
        <fullName evidence="2">Dienelactone hydrolase family protein</fullName>
    </submittedName>
</protein>
<proteinExistence type="predicted"/>
<dbReference type="PANTHER" id="PTHR47381">
    <property type="entry name" value="ALPHA/BETA-HYDROLASES SUPERFAMILY PROTEIN"/>
    <property type="match status" value="1"/>
</dbReference>
<reference evidence="2 3" key="1">
    <citation type="submission" date="2012-02" db="EMBL/GenBank/DDBJ databases">
        <title>Complete sequence of chromosome of Singulisphaera acidiphila DSM 18658.</title>
        <authorList>
            <consortium name="US DOE Joint Genome Institute (JGI-PGF)"/>
            <person name="Lucas S."/>
            <person name="Copeland A."/>
            <person name="Lapidus A."/>
            <person name="Glavina del Rio T."/>
            <person name="Dalin E."/>
            <person name="Tice H."/>
            <person name="Bruce D."/>
            <person name="Goodwin L."/>
            <person name="Pitluck S."/>
            <person name="Peters L."/>
            <person name="Ovchinnikova G."/>
            <person name="Chertkov O."/>
            <person name="Kyrpides N."/>
            <person name="Mavromatis K."/>
            <person name="Ivanova N."/>
            <person name="Brettin T."/>
            <person name="Detter J.C."/>
            <person name="Han C."/>
            <person name="Larimer F."/>
            <person name="Land M."/>
            <person name="Hauser L."/>
            <person name="Markowitz V."/>
            <person name="Cheng J.-F."/>
            <person name="Hugenholtz P."/>
            <person name="Woyke T."/>
            <person name="Wu D."/>
            <person name="Tindall B."/>
            <person name="Pomrenke H."/>
            <person name="Brambilla E."/>
            <person name="Klenk H.-P."/>
            <person name="Eisen J.A."/>
        </authorList>
    </citation>
    <scope>NUCLEOTIDE SEQUENCE [LARGE SCALE GENOMIC DNA]</scope>
    <source>
        <strain evidence="3">ATCC BAA-1392 / DSM 18658 / VKM B-2454 / MOB10</strain>
    </source>
</reference>